<protein>
    <recommendedName>
        <fullName evidence="4">D-beta-hydroxybutyrate dehydrogenase, mitochondrial</fullName>
    </recommendedName>
</protein>
<proteinExistence type="predicted"/>
<keyword evidence="1" id="KW-1133">Transmembrane helix</keyword>
<evidence type="ECO:0000256" key="1">
    <source>
        <dbReference type="SAM" id="Phobius"/>
    </source>
</evidence>
<reference evidence="2 3" key="1">
    <citation type="submission" date="2017-12" db="EMBL/GenBank/DDBJ databases">
        <title>Hemimetabolous genomes reveal molecular basis of termite eusociality.</title>
        <authorList>
            <person name="Harrison M.C."/>
            <person name="Jongepier E."/>
            <person name="Robertson H.M."/>
            <person name="Arning N."/>
            <person name="Bitard-Feildel T."/>
            <person name="Chao H."/>
            <person name="Childers C.P."/>
            <person name="Dinh H."/>
            <person name="Doddapaneni H."/>
            <person name="Dugan S."/>
            <person name="Gowin J."/>
            <person name="Greiner C."/>
            <person name="Han Y."/>
            <person name="Hu H."/>
            <person name="Hughes D.S.T."/>
            <person name="Huylmans A.-K."/>
            <person name="Kemena C."/>
            <person name="Kremer L.P.M."/>
            <person name="Lee S.L."/>
            <person name="Lopez-Ezquerra A."/>
            <person name="Mallet L."/>
            <person name="Monroy-Kuhn J.M."/>
            <person name="Moser A."/>
            <person name="Murali S.C."/>
            <person name="Muzny D.M."/>
            <person name="Otani S."/>
            <person name="Piulachs M.-D."/>
            <person name="Poelchau M."/>
            <person name="Qu J."/>
            <person name="Schaub F."/>
            <person name="Wada-Katsumata A."/>
            <person name="Worley K.C."/>
            <person name="Xie Q."/>
            <person name="Ylla G."/>
            <person name="Poulsen M."/>
            <person name="Gibbs R.A."/>
            <person name="Schal C."/>
            <person name="Richards S."/>
            <person name="Belles X."/>
            <person name="Korb J."/>
            <person name="Bornberg-Bauer E."/>
        </authorList>
    </citation>
    <scope>NUCLEOTIDE SEQUENCE [LARGE SCALE GENOMIC DNA]</scope>
    <source>
        <tissue evidence="2">Whole body</tissue>
    </source>
</reference>
<gene>
    <name evidence="2" type="ORF">B7P43_G16483</name>
</gene>
<keyword evidence="3" id="KW-1185">Reference proteome</keyword>
<dbReference type="EMBL" id="NEVH01025161">
    <property type="protein sequence ID" value="PNF15582.1"/>
    <property type="molecule type" value="Genomic_DNA"/>
</dbReference>
<dbReference type="Pfam" id="PF00106">
    <property type="entry name" value="adh_short"/>
    <property type="match status" value="1"/>
</dbReference>
<dbReference type="GO" id="GO:0008202">
    <property type="term" value="P:steroid metabolic process"/>
    <property type="evidence" value="ECO:0007669"/>
    <property type="project" value="TreeGrafter"/>
</dbReference>
<dbReference type="AlphaFoldDB" id="A0A2J7PGX3"/>
<dbReference type="Proteomes" id="UP000235965">
    <property type="component" value="Unassembled WGS sequence"/>
</dbReference>
<dbReference type="InterPro" id="IPR002347">
    <property type="entry name" value="SDR_fam"/>
</dbReference>
<comment type="caution">
    <text evidence="2">The sequence shown here is derived from an EMBL/GenBank/DDBJ whole genome shotgun (WGS) entry which is preliminary data.</text>
</comment>
<keyword evidence="1" id="KW-0812">Transmembrane</keyword>
<accession>A0A2J7PGX3</accession>
<dbReference type="GO" id="GO:0016491">
    <property type="term" value="F:oxidoreductase activity"/>
    <property type="evidence" value="ECO:0007669"/>
    <property type="project" value="TreeGrafter"/>
</dbReference>
<name>A0A2J7PGX3_9NEOP</name>
<dbReference type="PANTHER" id="PTHR43313">
    <property type="entry name" value="SHORT-CHAIN DEHYDROGENASE/REDUCTASE FAMILY 9C"/>
    <property type="match status" value="1"/>
</dbReference>
<dbReference type="Gene3D" id="3.40.50.720">
    <property type="entry name" value="NAD(P)-binding Rossmann-like Domain"/>
    <property type="match status" value="1"/>
</dbReference>
<feature type="transmembrane region" description="Helical" evidence="1">
    <location>
        <begin position="12"/>
        <end position="33"/>
    </location>
</feature>
<evidence type="ECO:0008006" key="4">
    <source>
        <dbReference type="Google" id="ProtNLM"/>
    </source>
</evidence>
<dbReference type="OrthoDB" id="2102561at2759"/>
<dbReference type="SUPFAM" id="SSF51735">
    <property type="entry name" value="NAD(P)-binding Rossmann-fold domains"/>
    <property type="match status" value="1"/>
</dbReference>
<keyword evidence="1" id="KW-0472">Membrane</keyword>
<evidence type="ECO:0000313" key="2">
    <source>
        <dbReference type="EMBL" id="PNF15582.1"/>
    </source>
</evidence>
<evidence type="ECO:0000313" key="3">
    <source>
        <dbReference type="Proteomes" id="UP000235965"/>
    </source>
</evidence>
<feature type="transmembrane region" description="Helical" evidence="1">
    <location>
        <begin position="39"/>
        <end position="61"/>
    </location>
</feature>
<dbReference type="PANTHER" id="PTHR43313:SF50">
    <property type="entry name" value="GH26015P"/>
    <property type="match status" value="1"/>
</dbReference>
<organism evidence="2 3">
    <name type="scientific">Cryptotermes secundus</name>
    <dbReference type="NCBI Taxonomy" id="105785"/>
    <lineage>
        <taxon>Eukaryota</taxon>
        <taxon>Metazoa</taxon>
        <taxon>Ecdysozoa</taxon>
        <taxon>Arthropoda</taxon>
        <taxon>Hexapoda</taxon>
        <taxon>Insecta</taxon>
        <taxon>Pterygota</taxon>
        <taxon>Neoptera</taxon>
        <taxon>Polyneoptera</taxon>
        <taxon>Dictyoptera</taxon>
        <taxon>Blattodea</taxon>
        <taxon>Blattoidea</taxon>
        <taxon>Termitoidae</taxon>
        <taxon>Kalotermitidae</taxon>
        <taxon>Cryptotermitinae</taxon>
        <taxon>Cryptotermes</taxon>
    </lineage>
</organism>
<dbReference type="InterPro" id="IPR036291">
    <property type="entry name" value="NAD(P)-bd_dom_sf"/>
</dbReference>
<sequence length="296" mass="33006">MRAHIDLSLDGVYRAVVRGLQFGLGTALIFWLLDIVFCLSLFSFCPAFVLGTLLGAAYIFYQDTLKISLEGKGVLVTGCDTGFGHSLAFQLADLGAVVFAGCLTSQGGGAEKLKSYRNIHVLQLDITSDEEVTAALNYVSQNLPAQGLWGIVNNAGWSTFGHVEWVPISLCCRSLEVNIWGMMRIIRTFLPLIRQSKATGIFTPSSVRRDAEALWKQIPESVQVAYTKEYFDGFTNNMIKYSTSGSTDKQPVLDALINALVHQYPHPRYQPMELYFKLSVWVNTHLPEWVFETLFT</sequence>